<dbReference type="Pfam" id="PF02195">
    <property type="entry name" value="ParB_N"/>
    <property type="match status" value="1"/>
</dbReference>
<dbReference type="InterPro" id="IPR003115">
    <property type="entry name" value="ParB_N"/>
</dbReference>
<accession>A0A7W6G395</accession>
<evidence type="ECO:0000313" key="3">
    <source>
        <dbReference type="Proteomes" id="UP000565286"/>
    </source>
</evidence>
<sequence length="289" mass="32489">MQIEFLSPLLIDIPSDHRKVHPDAVQALAESITKLGQRQPIEVIQIGERYRLVFGATRLGAATALKRDVSAIVKQPDAFRDEADIRLTTISENFYRRDLSVLDRSIDIADWCAIHRAAQPVMKPGPKPRKSASDELSINLIPNSDDEQMEMSNRFAMSFSEAAQHFLKISRVAVFRALKIANIAADLRDRIAVHEALADNQQALLDIAAQPYERAARIIELLLSGEAESFAQAVEIIDQLPRSNPPAAWERVNDRFSRLKPTEQDAFFNINESAVMRWVAERRAAKAAR</sequence>
<protein>
    <recommendedName>
        <fullName evidence="1">ParB-like N-terminal domain-containing protein</fullName>
    </recommendedName>
</protein>
<name>A0A7W6G395_9HYPH</name>
<evidence type="ECO:0000313" key="2">
    <source>
        <dbReference type="EMBL" id="MBB3947254.1"/>
    </source>
</evidence>
<dbReference type="SMART" id="SM00470">
    <property type="entry name" value="ParB"/>
    <property type="match status" value="1"/>
</dbReference>
<comment type="caution">
    <text evidence="2">The sequence shown here is derived from an EMBL/GenBank/DDBJ whole genome shotgun (WGS) entry which is preliminary data.</text>
</comment>
<dbReference type="InterPro" id="IPR050336">
    <property type="entry name" value="Chromosome_partition/occlusion"/>
</dbReference>
<dbReference type="EMBL" id="JACIDV010000009">
    <property type="protein sequence ID" value="MBB3947254.1"/>
    <property type="molecule type" value="Genomic_DNA"/>
</dbReference>
<keyword evidence="3" id="KW-1185">Reference proteome</keyword>
<dbReference type="Gene3D" id="3.90.1530.30">
    <property type="match status" value="1"/>
</dbReference>
<feature type="domain" description="ParB-like N-terminal" evidence="1">
    <location>
        <begin position="4"/>
        <end position="85"/>
    </location>
</feature>
<reference evidence="2 3" key="1">
    <citation type="submission" date="2020-08" db="EMBL/GenBank/DDBJ databases">
        <title>Genomic Encyclopedia of Type Strains, Phase IV (KMG-IV): sequencing the most valuable type-strain genomes for metagenomic binning, comparative biology and taxonomic classification.</title>
        <authorList>
            <person name="Goeker M."/>
        </authorList>
    </citation>
    <scope>NUCLEOTIDE SEQUENCE [LARGE SCALE GENOMIC DNA]</scope>
    <source>
        <strain evidence="2 3">DSM 26438</strain>
    </source>
</reference>
<organism evidence="2 3">
    <name type="scientific">Rhizobium skierniewicense</name>
    <dbReference type="NCBI Taxonomy" id="984260"/>
    <lineage>
        <taxon>Bacteria</taxon>
        <taxon>Pseudomonadati</taxon>
        <taxon>Pseudomonadota</taxon>
        <taxon>Alphaproteobacteria</taxon>
        <taxon>Hyphomicrobiales</taxon>
        <taxon>Rhizobiaceae</taxon>
        <taxon>Rhizobium/Agrobacterium group</taxon>
        <taxon>Rhizobium</taxon>
    </lineage>
</organism>
<dbReference type="SUPFAM" id="SSF110849">
    <property type="entry name" value="ParB/Sulfiredoxin"/>
    <property type="match status" value="1"/>
</dbReference>
<dbReference type="PANTHER" id="PTHR33375">
    <property type="entry name" value="CHROMOSOME-PARTITIONING PROTEIN PARB-RELATED"/>
    <property type="match status" value="1"/>
</dbReference>
<dbReference type="PANTHER" id="PTHR33375:SF1">
    <property type="entry name" value="CHROMOSOME-PARTITIONING PROTEIN PARB-RELATED"/>
    <property type="match status" value="1"/>
</dbReference>
<dbReference type="RefSeq" id="WP_183897108.1">
    <property type="nucleotide sequence ID" value="NZ_JACIDV010000009.1"/>
</dbReference>
<dbReference type="GO" id="GO:0005694">
    <property type="term" value="C:chromosome"/>
    <property type="evidence" value="ECO:0007669"/>
    <property type="project" value="TreeGrafter"/>
</dbReference>
<evidence type="ECO:0000259" key="1">
    <source>
        <dbReference type="SMART" id="SM00470"/>
    </source>
</evidence>
<gene>
    <name evidence="2" type="ORF">GGQ73_003220</name>
</gene>
<dbReference type="GO" id="GO:0007059">
    <property type="term" value="P:chromosome segregation"/>
    <property type="evidence" value="ECO:0007669"/>
    <property type="project" value="TreeGrafter"/>
</dbReference>
<dbReference type="AlphaFoldDB" id="A0A7W6G395"/>
<proteinExistence type="predicted"/>
<dbReference type="InterPro" id="IPR036086">
    <property type="entry name" value="ParB/Sulfiredoxin_sf"/>
</dbReference>
<dbReference type="Proteomes" id="UP000565286">
    <property type="component" value="Unassembled WGS sequence"/>
</dbReference>